<evidence type="ECO:0000256" key="3">
    <source>
        <dbReference type="SAM" id="Phobius"/>
    </source>
</evidence>
<evidence type="ECO:0000313" key="5">
    <source>
        <dbReference type="EMBL" id="GAA3894008.1"/>
    </source>
</evidence>
<feature type="compositionally biased region" description="Low complexity" evidence="2">
    <location>
        <begin position="371"/>
        <end position="401"/>
    </location>
</feature>
<keyword evidence="3" id="KW-0472">Membrane</keyword>
<evidence type="ECO:0000256" key="2">
    <source>
        <dbReference type="SAM" id="MobiDB-lite"/>
    </source>
</evidence>
<comment type="caution">
    <text evidence="5">The sequence shown here is derived from an EMBL/GenBank/DDBJ whole genome shotgun (WGS) entry which is preliminary data.</text>
</comment>
<evidence type="ECO:0000313" key="6">
    <source>
        <dbReference type="Proteomes" id="UP001501803"/>
    </source>
</evidence>
<accession>A0ABP7L2T5</accession>
<dbReference type="EMBL" id="BAABCN010000017">
    <property type="protein sequence ID" value="GAA3894008.1"/>
    <property type="molecule type" value="Genomic_DNA"/>
</dbReference>
<keyword evidence="3" id="KW-0812">Transmembrane</keyword>
<dbReference type="Gene3D" id="3.40.630.190">
    <property type="entry name" value="LCP protein"/>
    <property type="match status" value="1"/>
</dbReference>
<reference evidence="6" key="1">
    <citation type="journal article" date="2019" name="Int. J. Syst. Evol. Microbiol.">
        <title>The Global Catalogue of Microorganisms (GCM) 10K type strain sequencing project: providing services to taxonomists for standard genome sequencing and annotation.</title>
        <authorList>
            <consortium name="The Broad Institute Genomics Platform"/>
            <consortium name="The Broad Institute Genome Sequencing Center for Infectious Disease"/>
            <person name="Wu L."/>
            <person name="Ma J."/>
        </authorList>
    </citation>
    <scope>NUCLEOTIDE SEQUENCE [LARGE SCALE GENOMIC DNA]</scope>
    <source>
        <strain evidence="6">JCM 17021</strain>
    </source>
</reference>
<comment type="similarity">
    <text evidence="1">Belongs to the LytR/CpsA/Psr (LCP) family.</text>
</comment>
<gene>
    <name evidence="5" type="ORF">GCM10022381_39570</name>
</gene>
<sequence length="425" mass="43861">MTDDASKTAVPIARHQKRLSVWRSRVRPLIQATAITLAVLLVSGASVASIAFAKLSTAVSNNAVDISNGTEEPVPPAATLGAFEGGFAILAVGADNAEGQFDADERHGGTLNDVNILFHVSADHQSAVALSLPRDLVIPQPDCVDPVTGEEFGAVSAQPLNEAYGRGGLGCVKSTIEELTGLSIPYAAVFTFAGTIAMSDAVGGVPICLDEAITDPESGLDLPAGTSVVSGQQALSYLRARKNVGDGSDLSRISSQQAYMSSLMRVMKSSETLTNVPKLLNLATAAAENVSLSESLAHLNTMASMALTLKDLDLDKLVFAQFPVVEDPDNHNKVVPDEELSALLMAKIAADEPFTLSVDSLSTAVTLDPAVPVTTPTAPEDGSTDAATTDPTTDAAATTAPTPGPEIINGLKGQLGSQQTCSVAN</sequence>
<evidence type="ECO:0000259" key="4">
    <source>
        <dbReference type="Pfam" id="PF03816"/>
    </source>
</evidence>
<proteinExistence type="inferred from homology"/>
<dbReference type="PANTHER" id="PTHR33392">
    <property type="entry name" value="POLYISOPRENYL-TEICHOIC ACID--PEPTIDOGLYCAN TEICHOIC ACID TRANSFERASE TAGU"/>
    <property type="match status" value="1"/>
</dbReference>
<protein>
    <submittedName>
        <fullName evidence="5">LCP family protein</fullName>
    </submittedName>
</protein>
<organism evidence="5 6">
    <name type="scientific">Leifsonia kafniensis</name>
    <dbReference type="NCBI Taxonomy" id="475957"/>
    <lineage>
        <taxon>Bacteria</taxon>
        <taxon>Bacillati</taxon>
        <taxon>Actinomycetota</taxon>
        <taxon>Actinomycetes</taxon>
        <taxon>Micrococcales</taxon>
        <taxon>Microbacteriaceae</taxon>
        <taxon>Leifsonia</taxon>
    </lineage>
</organism>
<keyword evidence="3" id="KW-1133">Transmembrane helix</keyword>
<dbReference type="RefSeq" id="WP_345069597.1">
    <property type="nucleotide sequence ID" value="NZ_BAABCN010000017.1"/>
</dbReference>
<dbReference type="InterPro" id="IPR004474">
    <property type="entry name" value="LytR_CpsA_psr"/>
</dbReference>
<name>A0ABP7L2T5_9MICO</name>
<feature type="transmembrane region" description="Helical" evidence="3">
    <location>
        <begin position="29"/>
        <end position="52"/>
    </location>
</feature>
<feature type="domain" description="Cell envelope-related transcriptional attenuator" evidence="4">
    <location>
        <begin position="112"/>
        <end position="268"/>
    </location>
</feature>
<keyword evidence="6" id="KW-1185">Reference proteome</keyword>
<dbReference type="Proteomes" id="UP001501803">
    <property type="component" value="Unassembled WGS sequence"/>
</dbReference>
<evidence type="ECO:0000256" key="1">
    <source>
        <dbReference type="ARBA" id="ARBA00006068"/>
    </source>
</evidence>
<dbReference type="Pfam" id="PF03816">
    <property type="entry name" value="LytR_cpsA_psr"/>
    <property type="match status" value="1"/>
</dbReference>
<dbReference type="PANTHER" id="PTHR33392:SF6">
    <property type="entry name" value="POLYISOPRENYL-TEICHOIC ACID--PEPTIDOGLYCAN TEICHOIC ACID TRANSFERASE TAGU"/>
    <property type="match status" value="1"/>
</dbReference>
<dbReference type="NCBIfam" id="TIGR00350">
    <property type="entry name" value="lytR_cpsA_psr"/>
    <property type="match status" value="1"/>
</dbReference>
<feature type="region of interest" description="Disordered" evidence="2">
    <location>
        <begin position="371"/>
        <end position="406"/>
    </location>
</feature>
<dbReference type="InterPro" id="IPR050922">
    <property type="entry name" value="LytR/CpsA/Psr_CW_biosynth"/>
</dbReference>